<evidence type="ECO:0000256" key="8">
    <source>
        <dbReference type="ARBA" id="ARBA00023136"/>
    </source>
</evidence>
<dbReference type="Proteomes" id="UP000663860">
    <property type="component" value="Unassembled WGS sequence"/>
</dbReference>
<feature type="non-terminal residue" evidence="10">
    <location>
        <position position="79"/>
    </location>
</feature>
<comment type="function">
    <text evidence="9">Plasma membrane transporter mediating the uptake by cells of the water soluble vitamin B2/riboflavin that plays a key role in biochemical oxidation-reduction reactions of the carbohydrate, lipid, and amino acid metabolism.</text>
</comment>
<evidence type="ECO:0000256" key="7">
    <source>
        <dbReference type="ARBA" id="ARBA00022989"/>
    </source>
</evidence>
<comment type="caution">
    <text evidence="10">The sequence shown here is derived from an EMBL/GenBank/DDBJ whole genome shotgun (WGS) entry which is preliminary data.</text>
</comment>
<dbReference type="InterPro" id="IPR009357">
    <property type="entry name" value="Riboflavin_transptr"/>
</dbReference>
<evidence type="ECO:0000313" key="11">
    <source>
        <dbReference type="Proteomes" id="UP000663860"/>
    </source>
</evidence>
<protein>
    <recommendedName>
        <fullName evidence="9">Riboflavin transporter</fullName>
    </recommendedName>
</protein>
<dbReference type="AlphaFoldDB" id="A0A815UB78"/>
<evidence type="ECO:0000256" key="6">
    <source>
        <dbReference type="ARBA" id="ARBA00022692"/>
    </source>
</evidence>
<feature type="transmembrane region" description="Helical" evidence="9">
    <location>
        <begin position="23"/>
        <end position="45"/>
    </location>
</feature>
<accession>A0A815UB78</accession>
<dbReference type="Pfam" id="PF06237">
    <property type="entry name" value="SLC52_ribofla_tr"/>
    <property type="match status" value="1"/>
</dbReference>
<comment type="subcellular location">
    <subcellularLocation>
        <location evidence="2 9">Cell membrane</location>
        <topology evidence="2 9">Multi-pass membrane protein</topology>
    </subcellularLocation>
</comment>
<keyword evidence="8 9" id="KW-0472">Membrane</keyword>
<dbReference type="EMBL" id="CAJNOE010004955">
    <property type="protein sequence ID" value="CAF1516495.1"/>
    <property type="molecule type" value="Genomic_DNA"/>
</dbReference>
<dbReference type="PANTHER" id="PTHR12929:SF10">
    <property type="entry name" value="RIBOFLAVIN TRANSPORTER"/>
    <property type="match status" value="1"/>
</dbReference>
<organism evidence="10 11">
    <name type="scientific">Adineta steineri</name>
    <dbReference type="NCBI Taxonomy" id="433720"/>
    <lineage>
        <taxon>Eukaryota</taxon>
        <taxon>Metazoa</taxon>
        <taxon>Spiralia</taxon>
        <taxon>Gnathifera</taxon>
        <taxon>Rotifera</taxon>
        <taxon>Eurotatoria</taxon>
        <taxon>Bdelloidea</taxon>
        <taxon>Adinetida</taxon>
        <taxon>Adinetidae</taxon>
        <taxon>Adineta</taxon>
    </lineage>
</organism>
<dbReference type="PANTHER" id="PTHR12929">
    <property type="entry name" value="SOLUTE CARRIER FAMILY 52"/>
    <property type="match status" value="1"/>
</dbReference>
<evidence type="ECO:0000256" key="4">
    <source>
        <dbReference type="ARBA" id="ARBA00022448"/>
    </source>
</evidence>
<keyword evidence="4 9" id="KW-0813">Transport</keyword>
<evidence type="ECO:0000256" key="3">
    <source>
        <dbReference type="ARBA" id="ARBA00006366"/>
    </source>
</evidence>
<name>A0A815UB78_9BILA</name>
<keyword evidence="7 9" id="KW-1133">Transmembrane helix</keyword>
<sequence length="79" mass="8800">MLANSPPHTDLISTVSNRFHFKAIVYILVILFGLGTWTNLAGVWIQLPIITPILPESWHLPAKLTLIINSANIFPILIV</sequence>
<comment type="catalytic activity">
    <reaction evidence="1 9">
        <text>riboflavin(in) = riboflavin(out)</text>
        <dbReference type="Rhea" id="RHEA:35015"/>
        <dbReference type="ChEBI" id="CHEBI:57986"/>
    </reaction>
</comment>
<keyword evidence="6 9" id="KW-0812">Transmembrane</keyword>
<keyword evidence="5 9" id="KW-1003">Cell membrane</keyword>
<evidence type="ECO:0000256" key="5">
    <source>
        <dbReference type="ARBA" id="ARBA00022475"/>
    </source>
</evidence>
<evidence type="ECO:0000256" key="2">
    <source>
        <dbReference type="ARBA" id="ARBA00004651"/>
    </source>
</evidence>
<reference evidence="10" key="1">
    <citation type="submission" date="2021-02" db="EMBL/GenBank/DDBJ databases">
        <authorList>
            <person name="Nowell W R."/>
        </authorList>
    </citation>
    <scope>NUCLEOTIDE SEQUENCE</scope>
</reference>
<evidence type="ECO:0000256" key="1">
    <source>
        <dbReference type="ARBA" id="ARBA00000215"/>
    </source>
</evidence>
<evidence type="ECO:0000313" key="10">
    <source>
        <dbReference type="EMBL" id="CAF1516495.1"/>
    </source>
</evidence>
<comment type="similarity">
    <text evidence="3 9">Belongs to the riboflavin transporter family.</text>
</comment>
<comment type="caution">
    <text evidence="9">Lacks conserved residue(s) required for the propagation of feature annotation.</text>
</comment>
<evidence type="ECO:0000256" key="9">
    <source>
        <dbReference type="RuleBase" id="RU368035"/>
    </source>
</evidence>
<dbReference type="GO" id="GO:0005886">
    <property type="term" value="C:plasma membrane"/>
    <property type="evidence" value="ECO:0007669"/>
    <property type="project" value="UniProtKB-SubCell"/>
</dbReference>
<dbReference type="GO" id="GO:0032217">
    <property type="term" value="F:riboflavin transmembrane transporter activity"/>
    <property type="evidence" value="ECO:0007669"/>
    <property type="project" value="UniProtKB-UniRule"/>
</dbReference>
<proteinExistence type="inferred from homology"/>
<gene>
    <name evidence="10" type="ORF">IZO911_LOCUS45699</name>
</gene>